<keyword evidence="2" id="KW-0472">Membrane</keyword>
<evidence type="ECO:0000313" key="4">
    <source>
        <dbReference type="Proteomes" id="UP001642464"/>
    </source>
</evidence>
<keyword evidence="4" id="KW-1185">Reference proteome</keyword>
<dbReference type="SUPFAM" id="SSF50494">
    <property type="entry name" value="Trypsin-like serine proteases"/>
    <property type="match status" value="1"/>
</dbReference>
<evidence type="ECO:0000256" key="1">
    <source>
        <dbReference type="SAM" id="MobiDB-lite"/>
    </source>
</evidence>
<dbReference type="Proteomes" id="UP001642464">
    <property type="component" value="Unassembled WGS sequence"/>
</dbReference>
<feature type="region of interest" description="Disordered" evidence="1">
    <location>
        <begin position="322"/>
        <end position="355"/>
    </location>
</feature>
<dbReference type="EMBL" id="CAXAMM010017402">
    <property type="protein sequence ID" value="CAK9041074.1"/>
    <property type="molecule type" value="Genomic_DNA"/>
</dbReference>
<dbReference type="Gene3D" id="2.40.10.120">
    <property type="match status" value="1"/>
</dbReference>
<keyword evidence="2" id="KW-0812">Transmembrane</keyword>
<evidence type="ECO:0008006" key="5">
    <source>
        <dbReference type="Google" id="ProtNLM"/>
    </source>
</evidence>
<organism evidence="3 4">
    <name type="scientific">Durusdinium trenchii</name>
    <dbReference type="NCBI Taxonomy" id="1381693"/>
    <lineage>
        <taxon>Eukaryota</taxon>
        <taxon>Sar</taxon>
        <taxon>Alveolata</taxon>
        <taxon>Dinophyceae</taxon>
        <taxon>Suessiales</taxon>
        <taxon>Symbiodiniaceae</taxon>
        <taxon>Durusdinium</taxon>
    </lineage>
</organism>
<sequence>MVALPGNVQNARCFRVLRHSWALLGIFGAGWVRWAFCGSLGALCSSQGGPRRALHAKKSSEASLPDSDVWELRRDQMILPATRVTSAEGKAGSGFVLSDSSNGTYVLTCHHLVRDCIRQSDRWDPSEKSSKKVEQILPCTVETFRYDPNGRHLQTVKTSAEIVAYCLYGDEWTFEGDLALLKLKAPVEIPAVHLISEEDFLKEVRPLDPVIMVGCPDASEVPFPTTGHVASLSDVRAGIGLMLSQVMGNPGSSGSAVYRFSPERSRYEAIALHALMDFRGKLTDEGHGSFLRLGVQAPEIHKFLRLHQFSHLVQQEMAEEAEAATTGTKSAKKVAATGTKSAKTKAAGGTKTAKG</sequence>
<feature type="transmembrane region" description="Helical" evidence="2">
    <location>
        <begin position="21"/>
        <end position="43"/>
    </location>
</feature>
<feature type="compositionally biased region" description="Low complexity" evidence="1">
    <location>
        <begin position="323"/>
        <end position="355"/>
    </location>
</feature>
<accession>A0ABP0LR82</accession>
<evidence type="ECO:0000256" key="2">
    <source>
        <dbReference type="SAM" id="Phobius"/>
    </source>
</evidence>
<dbReference type="Pfam" id="PF13365">
    <property type="entry name" value="Trypsin_2"/>
    <property type="match status" value="1"/>
</dbReference>
<gene>
    <name evidence="3" type="ORF">SCF082_LOCUS23780</name>
</gene>
<proteinExistence type="predicted"/>
<keyword evidence="2" id="KW-1133">Transmembrane helix</keyword>
<reference evidence="3 4" key="1">
    <citation type="submission" date="2024-02" db="EMBL/GenBank/DDBJ databases">
        <authorList>
            <person name="Chen Y."/>
            <person name="Shah S."/>
            <person name="Dougan E. K."/>
            <person name="Thang M."/>
            <person name="Chan C."/>
        </authorList>
    </citation>
    <scope>NUCLEOTIDE SEQUENCE [LARGE SCALE GENOMIC DNA]</scope>
</reference>
<evidence type="ECO:0000313" key="3">
    <source>
        <dbReference type="EMBL" id="CAK9041074.1"/>
    </source>
</evidence>
<protein>
    <recommendedName>
        <fullName evidence="5">Serine protease</fullName>
    </recommendedName>
</protein>
<comment type="caution">
    <text evidence="3">The sequence shown here is derived from an EMBL/GenBank/DDBJ whole genome shotgun (WGS) entry which is preliminary data.</text>
</comment>
<dbReference type="InterPro" id="IPR009003">
    <property type="entry name" value="Peptidase_S1_PA"/>
</dbReference>
<name>A0ABP0LR82_9DINO</name>